<comment type="subcellular location">
    <subcellularLocation>
        <location evidence="1">Nucleus</location>
    </subcellularLocation>
</comment>
<proteinExistence type="predicted"/>
<evidence type="ECO:0000256" key="3">
    <source>
        <dbReference type="ARBA" id="ARBA00022884"/>
    </source>
</evidence>
<evidence type="ECO:0000256" key="5">
    <source>
        <dbReference type="ARBA" id="ARBA00023159"/>
    </source>
</evidence>
<keyword evidence="3 8" id="KW-0694">RNA-binding</keyword>
<gene>
    <name evidence="11" type="ORF">PYW07_010231</name>
</gene>
<protein>
    <recommendedName>
        <fullName evidence="10">RRM domain-containing protein</fullName>
    </recommendedName>
</protein>
<feature type="compositionally biased region" description="Low complexity" evidence="9">
    <location>
        <begin position="1"/>
        <end position="34"/>
    </location>
</feature>
<dbReference type="PANTHER" id="PTHR15528:SF11">
    <property type="entry name" value="FI18188P1"/>
    <property type="match status" value="1"/>
</dbReference>
<keyword evidence="7" id="KW-0539">Nucleus</keyword>
<dbReference type="GO" id="GO:0003723">
    <property type="term" value="F:RNA binding"/>
    <property type="evidence" value="ECO:0007669"/>
    <property type="project" value="UniProtKB-UniRule"/>
</dbReference>
<evidence type="ECO:0000256" key="2">
    <source>
        <dbReference type="ARBA" id="ARBA00022553"/>
    </source>
</evidence>
<keyword evidence="2" id="KW-0597">Phosphoprotein</keyword>
<keyword evidence="5" id="KW-0010">Activator</keyword>
<evidence type="ECO:0000256" key="7">
    <source>
        <dbReference type="ARBA" id="ARBA00023242"/>
    </source>
</evidence>
<comment type="caution">
    <text evidence="11">The sequence shown here is derived from an EMBL/GenBank/DDBJ whole genome shotgun (WGS) entry which is preliminary data.</text>
</comment>
<dbReference type="GO" id="GO:0005634">
    <property type="term" value="C:nucleus"/>
    <property type="evidence" value="ECO:0007669"/>
    <property type="project" value="UniProtKB-SubCell"/>
</dbReference>
<keyword evidence="4" id="KW-0805">Transcription regulation</keyword>
<keyword evidence="12" id="KW-1185">Reference proteome</keyword>
<evidence type="ECO:0000256" key="6">
    <source>
        <dbReference type="ARBA" id="ARBA00023163"/>
    </source>
</evidence>
<evidence type="ECO:0000256" key="8">
    <source>
        <dbReference type="PROSITE-ProRule" id="PRU00176"/>
    </source>
</evidence>
<evidence type="ECO:0000256" key="9">
    <source>
        <dbReference type="SAM" id="MobiDB-lite"/>
    </source>
</evidence>
<dbReference type="Gene3D" id="3.30.70.330">
    <property type="match status" value="1"/>
</dbReference>
<dbReference type="GO" id="GO:0003712">
    <property type="term" value="F:transcription coregulator activity"/>
    <property type="evidence" value="ECO:0007669"/>
    <property type="project" value="InterPro"/>
</dbReference>
<accession>A0AAD7YHQ6</accession>
<dbReference type="InterPro" id="IPR034605">
    <property type="entry name" value="PGC-1"/>
</dbReference>
<dbReference type="EMBL" id="JARGEI010000018">
    <property type="protein sequence ID" value="KAJ8715749.1"/>
    <property type="molecule type" value="Genomic_DNA"/>
</dbReference>
<dbReference type="SMART" id="SM00360">
    <property type="entry name" value="RRM"/>
    <property type="match status" value="1"/>
</dbReference>
<dbReference type="PROSITE" id="PS50102">
    <property type="entry name" value="RRM"/>
    <property type="match status" value="1"/>
</dbReference>
<reference evidence="11" key="1">
    <citation type="submission" date="2023-03" db="EMBL/GenBank/DDBJ databases">
        <title>Chromosome-level genomes of two armyworms, Mythimna separata and Mythimna loreyi, provide insights into the biosynthesis and reception of sex pheromones.</title>
        <authorList>
            <person name="Zhao H."/>
        </authorList>
    </citation>
    <scope>NUCLEOTIDE SEQUENCE</scope>
    <source>
        <strain evidence="11">BeijingLab</strain>
        <tissue evidence="11">Pupa</tissue>
    </source>
</reference>
<dbReference type="PANTHER" id="PTHR15528">
    <property type="entry name" value="PEROXISOME PROLIFERATOR ACTIVATED RECEPTOR GAMMA COACTIVATOR 1 PGC-1 -RELATED"/>
    <property type="match status" value="1"/>
</dbReference>
<dbReference type="InterPro" id="IPR000504">
    <property type="entry name" value="RRM_dom"/>
</dbReference>
<evidence type="ECO:0000256" key="1">
    <source>
        <dbReference type="ARBA" id="ARBA00004123"/>
    </source>
</evidence>
<evidence type="ECO:0000259" key="10">
    <source>
        <dbReference type="PROSITE" id="PS50102"/>
    </source>
</evidence>
<dbReference type="InterPro" id="IPR012677">
    <property type="entry name" value="Nucleotide-bd_a/b_plait_sf"/>
</dbReference>
<evidence type="ECO:0000313" key="12">
    <source>
        <dbReference type="Proteomes" id="UP001231518"/>
    </source>
</evidence>
<keyword evidence="6" id="KW-0804">Transcription</keyword>
<evidence type="ECO:0000256" key="4">
    <source>
        <dbReference type="ARBA" id="ARBA00023015"/>
    </source>
</evidence>
<dbReference type="InterPro" id="IPR035979">
    <property type="entry name" value="RBD_domain_sf"/>
</dbReference>
<dbReference type="Pfam" id="PF00076">
    <property type="entry name" value="RRM_1"/>
    <property type="match status" value="1"/>
</dbReference>
<feature type="domain" description="RRM" evidence="10">
    <location>
        <begin position="46"/>
        <end position="117"/>
    </location>
</feature>
<evidence type="ECO:0000313" key="11">
    <source>
        <dbReference type="EMBL" id="KAJ8715749.1"/>
    </source>
</evidence>
<dbReference type="SUPFAM" id="SSF54928">
    <property type="entry name" value="RNA-binding domain, RBD"/>
    <property type="match status" value="1"/>
</dbReference>
<feature type="region of interest" description="Disordered" evidence="9">
    <location>
        <begin position="1"/>
        <end position="38"/>
    </location>
</feature>
<organism evidence="11 12">
    <name type="scientific">Mythimna separata</name>
    <name type="common">Oriental armyworm</name>
    <name type="synonym">Pseudaletia separata</name>
    <dbReference type="NCBI Taxonomy" id="271217"/>
    <lineage>
        <taxon>Eukaryota</taxon>
        <taxon>Metazoa</taxon>
        <taxon>Ecdysozoa</taxon>
        <taxon>Arthropoda</taxon>
        <taxon>Hexapoda</taxon>
        <taxon>Insecta</taxon>
        <taxon>Pterygota</taxon>
        <taxon>Neoptera</taxon>
        <taxon>Endopterygota</taxon>
        <taxon>Lepidoptera</taxon>
        <taxon>Glossata</taxon>
        <taxon>Ditrysia</taxon>
        <taxon>Noctuoidea</taxon>
        <taxon>Noctuidae</taxon>
        <taxon>Noctuinae</taxon>
        <taxon>Hadenini</taxon>
        <taxon>Mythimna</taxon>
    </lineage>
</organism>
<dbReference type="GO" id="GO:0045944">
    <property type="term" value="P:positive regulation of transcription by RNA polymerase II"/>
    <property type="evidence" value="ECO:0007669"/>
    <property type="project" value="TreeGrafter"/>
</dbReference>
<dbReference type="Proteomes" id="UP001231518">
    <property type="component" value="Chromosome 24"/>
</dbReference>
<dbReference type="AlphaFoldDB" id="A0AAD7YHQ6"/>
<name>A0AAD7YHQ6_MYTSE</name>
<sequence length="149" mass="16279">MLKPTVSAPSSRSTSSLSGTSSSSGYQSSSATSSKNENHLPIDERKVVFVGRLENDANKQALGNKFAKFGKVVRVRIHSHDNGTRYGFVTYERARDAWAAVKAASTFARYDVRFGAHCAFFRQTDAEPDGLEAKRKKSAIHGQEVPPSI</sequence>